<dbReference type="EMBL" id="JROO01000009">
    <property type="protein sequence ID" value="KIH99731.1"/>
    <property type="molecule type" value="Genomic_DNA"/>
</dbReference>
<dbReference type="AlphaFoldDB" id="A0A0C2JEG5"/>
<evidence type="ECO:0000313" key="3">
    <source>
        <dbReference type="Proteomes" id="UP000031675"/>
    </source>
</evidence>
<keyword evidence="3" id="KW-1185">Reference proteome</keyword>
<dbReference type="Proteomes" id="UP000031675">
    <property type="component" value="Unassembled WGS sequence"/>
</dbReference>
<accession>A0A0C2JEG5</accession>
<comment type="caution">
    <text evidence="2">The sequence shown here is derived from an EMBL/GenBank/DDBJ whole genome shotgun (WGS) entry which is preliminary data.</text>
</comment>
<keyword evidence="1" id="KW-0812">Transmembrane</keyword>
<sequence>MTRTARIAGLVVGAALCLQGAVGLAGALGAGVWDAAERLSIVGRMPWLADYAVFANASLLVAGIAMVTAAARLGDR</sequence>
<gene>
    <name evidence="2" type="ORF">LP52_05780</name>
</gene>
<name>A0A0C2JEG5_9ACTN</name>
<dbReference type="RefSeq" id="WP_040271366.1">
    <property type="nucleotide sequence ID" value="NZ_JROO01000009.1"/>
</dbReference>
<protein>
    <submittedName>
        <fullName evidence="2">Uncharacterized protein</fullName>
    </submittedName>
</protein>
<proteinExistence type="predicted"/>
<keyword evidence="1" id="KW-1133">Transmembrane helix</keyword>
<reference evidence="3" key="1">
    <citation type="journal article" date="2015" name="Chem. Biol.">
        <title>Structure, bioactivity, and resistance mechanism of streptomonomicin, an unusual lasso Peptide from an understudied halophilic actinomycete.</title>
        <authorList>
            <person name="Metelev M."/>
            <person name="Tietz J.I."/>
            <person name="Melby J.O."/>
            <person name="Blair P.M."/>
            <person name="Zhu L."/>
            <person name="Livnat I."/>
            <person name="Severinov K."/>
            <person name="Mitchell D.A."/>
        </authorList>
    </citation>
    <scope>NUCLEOTIDE SEQUENCE [LARGE SCALE GENOMIC DNA]</scope>
    <source>
        <strain evidence="3">YIM 90003</strain>
    </source>
</reference>
<keyword evidence="1" id="KW-0472">Membrane</keyword>
<evidence type="ECO:0000313" key="2">
    <source>
        <dbReference type="EMBL" id="KIH99731.1"/>
    </source>
</evidence>
<organism evidence="2 3">
    <name type="scientific">Streptomonospora alba</name>
    <dbReference type="NCBI Taxonomy" id="183763"/>
    <lineage>
        <taxon>Bacteria</taxon>
        <taxon>Bacillati</taxon>
        <taxon>Actinomycetota</taxon>
        <taxon>Actinomycetes</taxon>
        <taxon>Streptosporangiales</taxon>
        <taxon>Nocardiopsidaceae</taxon>
        <taxon>Streptomonospora</taxon>
    </lineage>
</organism>
<feature type="transmembrane region" description="Helical" evidence="1">
    <location>
        <begin position="51"/>
        <end position="71"/>
    </location>
</feature>
<evidence type="ECO:0000256" key="1">
    <source>
        <dbReference type="SAM" id="Phobius"/>
    </source>
</evidence>